<reference evidence="7 8" key="1">
    <citation type="journal article" date="2024" name="Proc. Natl. Acad. Sci. U.S.A.">
        <title>The evolutionary genomics of adaptation to stress in wild rhizobium bacteria.</title>
        <authorList>
            <person name="Kehlet-Delgado H."/>
            <person name="Montoya A.P."/>
            <person name="Jensen K.T."/>
            <person name="Wendlandt C.E."/>
            <person name="Dexheimer C."/>
            <person name="Roberts M."/>
            <person name="Torres Martinez L."/>
            <person name="Friesen M.L."/>
            <person name="Griffitts J.S."/>
            <person name="Porter S.S."/>
        </authorList>
    </citation>
    <scope>NUCLEOTIDE SEQUENCE [LARGE SCALE GENOMIC DNA]</scope>
    <source>
        <strain evidence="7 8">M0641</strain>
    </source>
</reference>
<dbReference type="EMBL" id="JAMYQB010000051">
    <property type="protein sequence ID" value="MER9408360.1"/>
    <property type="molecule type" value="Genomic_DNA"/>
</dbReference>
<evidence type="ECO:0000259" key="6">
    <source>
        <dbReference type="PROSITE" id="PS50929"/>
    </source>
</evidence>
<keyword evidence="4 5" id="KW-0472">Membrane</keyword>
<dbReference type="Gene3D" id="1.20.1560.10">
    <property type="entry name" value="ABC transporter type 1, transmembrane domain"/>
    <property type="match status" value="1"/>
</dbReference>
<feature type="domain" description="ABC transmembrane type-1" evidence="6">
    <location>
        <begin position="1"/>
        <end position="163"/>
    </location>
</feature>
<evidence type="ECO:0000256" key="5">
    <source>
        <dbReference type="SAM" id="Phobius"/>
    </source>
</evidence>
<dbReference type="PROSITE" id="PS50929">
    <property type="entry name" value="ABC_TM1F"/>
    <property type="match status" value="1"/>
</dbReference>
<keyword evidence="2 5" id="KW-0812">Transmembrane</keyword>
<dbReference type="SUPFAM" id="SSF90123">
    <property type="entry name" value="ABC transporter transmembrane region"/>
    <property type="match status" value="1"/>
</dbReference>
<evidence type="ECO:0000313" key="8">
    <source>
        <dbReference type="Proteomes" id="UP001433071"/>
    </source>
</evidence>
<feature type="transmembrane region" description="Helical" evidence="5">
    <location>
        <begin position="103"/>
        <end position="127"/>
    </location>
</feature>
<accession>A0ABV1Z8T5</accession>
<dbReference type="InterPro" id="IPR011527">
    <property type="entry name" value="ABC1_TM_dom"/>
</dbReference>
<evidence type="ECO:0000256" key="4">
    <source>
        <dbReference type="ARBA" id="ARBA00023136"/>
    </source>
</evidence>
<evidence type="ECO:0000313" key="7">
    <source>
        <dbReference type="EMBL" id="MER9408360.1"/>
    </source>
</evidence>
<organism evidence="7 8">
    <name type="scientific">Mesorhizobium caraganae</name>
    <dbReference type="NCBI Taxonomy" id="483206"/>
    <lineage>
        <taxon>Bacteria</taxon>
        <taxon>Pseudomonadati</taxon>
        <taxon>Pseudomonadota</taxon>
        <taxon>Alphaproteobacteria</taxon>
        <taxon>Hyphomicrobiales</taxon>
        <taxon>Phyllobacteriaceae</taxon>
        <taxon>Mesorhizobium</taxon>
    </lineage>
</organism>
<feature type="transmembrane region" description="Helical" evidence="5">
    <location>
        <begin position="12"/>
        <end position="34"/>
    </location>
</feature>
<evidence type="ECO:0000256" key="1">
    <source>
        <dbReference type="ARBA" id="ARBA00004651"/>
    </source>
</evidence>
<evidence type="ECO:0000256" key="3">
    <source>
        <dbReference type="ARBA" id="ARBA00022989"/>
    </source>
</evidence>
<feature type="non-terminal residue" evidence="7">
    <location>
        <position position="163"/>
    </location>
</feature>
<evidence type="ECO:0000256" key="2">
    <source>
        <dbReference type="ARBA" id="ARBA00022692"/>
    </source>
</evidence>
<proteinExistence type="predicted"/>
<dbReference type="InterPro" id="IPR036640">
    <property type="entry name" value="ABC1_TM_sf"/>
</dbReference>
<name>A0ABV1Z8T5_9HYPH</name>
<comment type="subcellular location">
    <subcellularLocation>
        <location evidence="1">Cell membrane</location>
        <topology evidence="1">Multi-pass membrane protein</topology>
    </subcellularLocation>
</comment>
<protein>
    <submittedName>
        <fullName evidence="7">Type I secretion system permease/ATPase</fullName>
    </submittedName>
</protein>
<keyword evidence="3 5" id="KW-1133">Transmembrane helix</keyword>
<comment type="caution">
    <text evidence="7">The sequence shown here is derived from an EMBL/GenBank/DDBJ whole genome shotgun (WGS) entry which is preliminary data.</text>
</comment>
<dbReference type="Proteomes" id="UP001433071">
    <property type="component" value="Unassembled WGS sequence"/>
</dbReference>
<sequence length="163" mass="17632">MLQVYDRVLASGSVSTLVGLVVLAAGLYAFQCLLDILRARVLLRIGERFDGQFSGRVHDAIVRLPLSTRMPGDGLQPLRDLDNVRGFLGGNGPTAFFDLPWMLFYLGICFLLHFWIGMTALIGAVGLTSLTLLANTLSQGPISDTVAHNMARNGLLQAARCNA</sequence>
<keyword evidence="8" id="KW-1185">Reference proteome</keyword>
<gene>
    <name evidence="7" type="ORF">NKI36_30750</name>
</gene>